<sequence length="80" mass="9389">KNISNKNKILLIEQVGWGAKPSGEYRFTGDMDDNTFMGFYNIIKEQYNNWISKIENNEELIGEEINWPTELYKFGSYPFG</sequence>
<organism evidence="1">
    <name type="scientific">marine sediment metagenome</name>
    <dbReference type="NCBI Taxonomy" id="412755"/>
    <lineage>
        <taxon>unclassified sequences</taxon>
        <taxon>metagenomes</taxon>
        <taxon>ecological metagenomes</taxon>
    </lineage>
</organism>
<feature type="non-terminal residue" evidence="1">
    <location>
        <position position="1"/>
    </location>
</feature>
<feature type="non-terminal residue" evidence="1">
    <location>
        <position position="80"/>
    </location>
</feature>
<evidence type="ECO:0000313" key="1">
    <source>
        <dbReference type="EMBL" id="GAI61481.1"/>
    </source>
</evidence>
<proteinExistence type="predicted"/>
<gene>
    <name evidence="1" type="ORF">S06H3_65875</name>
</gene>
<name>X1R344_9ZZZZ</name>
<dbReference type="AlphaFoldDB" id="X1R344"/>
<comment type="caution">
    <text evidence="1">The sequence shown here is derived from an EMBL/GenBank/DDBJ whole genome shotgun (WGS) entry which is preliminary data.</text>
</comment>
<reference evidence="1" key="1">
    <citation type="journal article" date="2014" name="Front. Microbiol.">
        <title>High frequency of phylogenetically diverse reductive dehalogenase-homologous genes in deep subseafloor sedimentary metagenomes.</title>
        <authorList>
            <person name="Kawai M."/>
            <person name="Futagami T."/>
            <person name="Toyoda A."/>
            <person name="Takaki Y."/>
            <person name="Nishi S."/>
            <person name="Hori S."/>
            <person name="Arai W."/>
            <person name="Tsubouchi T."/>
            <person name="Morono Y."/>
            <person name="Uchiyama I."/>
            <person name="Ito T."/>
            <person name="Fujiyama A."/>
            <person name="Inagaki F."/>
            <person name="Takami H."/>
        </authorList>
    </citation>
    <scope>NUCLEOTIDE SEQUENCE</scope>
    <source>
        <strain evidence="1">Expedition CK06-06</strain>
    </source>
</reference>
<accession>X1R344</accession>
<protein>
    <submittedName>
        <fullName evidence="1">Uncharacterized protein</fullName>
    </submittedName>
</protein>
<dbReference type="EMBL" id="BARV01044576">
    <property type="protein sequence ID" value="GAI61481.1"/>
    <property type="molecule type" value="Genomic_DNA"/>
</dbReference>